<dbReference type="Proteomes" id="UP000789405">
    <property type="component" value="Unassembled WGS sequence"/>
</dbReference>
<sequence>MKLRSISLIAAICLVASAVANPIPKEEKRVAEPSNEKREPKPKPAHNKRAPKNSMKFRS</sequence>
<evidence type="ECO:0000256" key="2">
    <source>
        <dbReference type="SAM" id="SignalP"/>
    </source>
</evidence>
<evidence type="ECO:0000313" key="3">
    <source>
        <dbReference type="EMBL" id="CAG8752526.1"/>
    </source>
</evidence>
<feature type="chain" id="PRO_5040136403" evidence="2">
    <location>
        <begin position="21"/>
        <end position="59"/>
    </location>
</feature>
<reference evidence="3" key="1">
    <citation type="submission" date="2021-06" db="EMBL/GenBank/DDBJ databases">
        <authorList>
            <person name="Kallberg Y."/>
            <person name="Tangrot J."/>
            <person name="Rosling A."/>
        </authorList>
    </citation>
    <scope>NUCLEOTIDE SEQUENCE</scope>
    <source>
        <strain evidence="3">MA453B</strain>
    </source>
</reference>
<feature type="signal peptide" evidence="2">
    <location>
        <begin position="1"/>
        <end position="20"/>
    </location>
</feature>
<name>A0A9N9IW74_9GLOM</name>
<keyword evidence="2" id="KW-0732">Signal</keyword>
<evidence type="ECO:0000313" key="4">
    <source>
        <dbReference type="Proteomes" id="UP000789405"/>
    </source>
</evidence>
<evidence type="ECO:0000256" key="1">
    <source>
        <dbReference type="SAM" id="MobiDB-lite"/>
    </source>
</evidence>
<gene>
    <name evidence="3" type="ORF">DERYTH_LOCUS17034</name>
</gene>
<feature type="compositionally biased region" description="Basic and acidic residues" evidence="1">
    <location>
        <begin position="24"/>
        <end position="42"/>
    </location>
</feature>
<feature type="region of interest" description="Disordered" evidence="1">
    <location>
        <begin position="23"/>
        <end position="59"/>
    </location>
</feature>
<proteinExistence type="predicted"/>
<dbReference type="EMBL" id="CAJVPY010015581">
    <property type="protein sequence ID" value="CAG8752526.1"/>
    <property type="molecule type" value="Genomic_DNA"/>
</dbReference>
<comment type="caution">
    <text evidence="3">The sequence shown here is derived from an EMBL/GenBank/DDBJ whole genome shotgun (WGS) entry which is preliminary data.</text>
</comment>
<feature type="compositionally biased region" description="Basic residues" evidence="1">
    <location>
        <begin position="43"/>
        <end position="59"/>
    </location>
</feature>
<accession>A0A9N9IW74</accession>
<feature type="non-terminal residue" evidence="3">
    <location>
        <position position="1"/>
    </location>
</feature>
<keyword evidence="4" id="KW-1185">Reference proteome</keyword>
<protein>
    <submittedName>
        <fullName evidence="3">5558_t:CDS:1</fullName>
    </submittedName>
</protein>
<organism evidence="3 4">
    <name type="scientific">Dentiscutata erythropus</name>
    <dbReference type="NCBI Taxonomy" id="1348616"/>
    <lineage>
        <taxon>Eukaryota</taxon>
        <taxon>Fungi</taxon>
        <taxon>Fungi incertae sedis</taxon>
        <taxon>Mucoromycota</taxon>
        <taxon>Glomeromycotina</taxon>
        <taxon>Glomeromycetes</taxon>
        <taxon>Diversisporales</taxon>
        <taxon>Gigasporaceae</taxon>
        <taxon>Dentiscutata</taxon>
    </lineage>
</organism>
<dbReference type="AlphaFoldDB" id="A0A9N9IW74"/>